<feature type="region of interest" description="Disordered" evidence="1">
    <location>
        <begin position="1096"/>
        <end position="1246"/>
    </location>
</feature>
<feature type="compositionally biased region" description="Basic and acidic residues" evidence="1">
    <location>
        <begin position="915"/>
        <end position="925"/>
    </location>
</feature>
<feature type="region of interest" description="Disordered" evidence="1">
    <location>
        <begin position="880"/>
        <end position="902"/>
    </location>
</feature>
<dbReference type="HOGENOM" id="CLU_265095_0_0_1"/>
<dbReference type="EMBL" id="AMGV01000031">
    <property type="protein sequence ID" value="KEF51051.1"/>
    <property type="molecule type" value="Genomic_DNA"/>
</dbReference>
<comment type="caution">
    <text evidence="2">The sequence shown here is derived from an EMBL/GenBank/DDBJ whole genome shotgun (WGS) entry which is preliminary data.</text>
</comment>
<feature type="compositionally biased region" description="Polar residues" evidence="1">
    <location>
        <begin position="476"/>
        <end position="486"/>
    </location>
</feature>
<dbReference type="STRING" id="1182545.A0A072NTR4"/>
<dbReference type="OrthoDB" id="3538943at2759"/>
<feature type="compositionally biased region" description="Low complexity" evidence="1">
    <location>
        <begin position="880"/>
        <end position="898"/>
    </location>
</feature>
<accession>A0A072NTR4</accession>
<feature type="region of interest" description="Disordered" evidence="1">
    <location>
        <begin position="555"/>
        <end position="603"/>
    </location>
</feature>
<dbReference type="Proteomes" id="UP000027920">
    <property type="component" value="Unassembled WGS sequence"/>
</dbReference>
<name>A0A072NTR4_9EURO</name>
<sequence>MEHHLPWLAPFVRVALSKILDHHQGKPTSGFEIKALEDQSQVDIHRTAPYTICALVTEADPTLSQRRDLSRGTISDGKHAIDARFSTTAHQTLLSLERGNSSIFESVGLVKLLNPALRLNNRNAPTKLELLVESLETVTWRQLYDKPQSHGPVSRDPGVISLLNKYSVHHKASSQVDLQPNSSPQSIKSQYYLSPDRYGGLSDEAGTHASYESQLFLTQVPFPTGNFPSVNPTQDELYSLQLIQKLQNDTAEVKTERASSLDTTVEIDETSLRAGKTKDKGHLRRDDVGLESSEDVRSSSLAQPSSPIRFSQDIRPQRVESPVRPAAASGTSLPPTTNFLPTGETLAHPAHGLAGSSLSINGGQQEDTPGDSSLQLSSAFQKWRQELRQGRYLPQYIERISTPQRKLLESDEAWQPPCIGQRARPGDIPLGLLESLSKAADARRISGCASSSSGSESSHRHDLQHAVDEDLECHSQHSGHMSSSDLTVDEQHWPPSPSQQRRQFLPDDSPDPCIPKFNQHLAVQGHNGGAKTIAPISSTDSYFPAIASKAMSVTKNRSPSAKAFSQNTDKATLSAGSMPKSPQLSVDGPLEQGHLSPSVEQDDHASLLREDPTRSEIPCLPMIQNVKILQVARTPYVDKTTASRQTPSDTVLNETQITRVDNPLLMSSGRVPGTFADALWEENMGRTVISLVEPENLDPKPLNSDACSEIHRAVDKKDQQPRQEDNSFDIGDTTAGVDASDREISHSSLNHQSSCLPSGGYVAAPSNQNSHISVPLESLPDNGAAATPIPKVSALKHISASPIQTTEAATLSRRDPRLSSSPRATKTKRDLYDTGTNPPNKRRRVHSEEETEHRLPDPDYATVFQGLRLYRREKFGTFGRSTTARSLSRSRSQSFSPSIGDHIDAAGMQTLRLHQADRRTSHPSEEDSPPQSSTPLTGISDYGQGTAGNKDTKGCGVVAGSLRVPAYATLQNVFTRFRSLYSDYKGQLNDFNKAVRVLRRMIRTGNAPHPFLFDDVIFHHYHSYRPFLLNEVLGGEDVMTYGKFYNTHTSDPCHLQKVLTVQVLESLCDLDDTHDHMVQPATLQQINSRTVLAGHDHESVTQGLPERRTRPPQILRDETSPVSVKRTGGSELIQLPTRGPSPELGTPDVDRSKSNRHEVYVSVPSSPRTQAITVSRRSLPSSFAAPSGSGRPRSAQNRGSHALDSQASRSSARQPDRARSSPSTSSKSTTDRTGRRSLALNRATPKRIPEWPSTVVPVTREWWKDKDTPFKRFQKQHSALPSERRHTTAEEGGGINIFNWRT</sequence>
<feature type="region of interest" description="Disordered" evidence="1">
    <location>
        <begin position="915"/>
        <end position="945"/>
    </location>
</feature>
<feature type="compositionally biased region" description="Polar residues" evidence="1">
    <location>
        <begin position="555"/>
        <end position="584"/>
    </location>
</feature>
<evidence type="ECO:0000256" key="1">
    <source>
        <dbReference type="SAM" id="MobiDB-lite"/>
    </source>
</evidence>
<feature type="compositionally biased region" description="Basic and acidic residues" evidence="1">
    <location>
        <begin position="276"/>
        <end position="288"/>
    </location>
</feature>
<feature type="compositionally biased region" description="Polar residues" evidence="1">
    <location>
        <begin position="1163"/>
        <end position="1181"/>
    </location>
</feature>
<keyword evidence="3" id="KW-1185">Reference proteome</keyword>
<protein>
    <recommendedName>
        <fullName evidence="4">Telomere replication protein EST3</fullName>
    </recommendedName>
</protein>
<evidence type="ECO:0000313" key="2">
    <source>
        <dbReference type="EMBL" id="KEF51051.1"/>
    </source>
</evidence>
<feature type="compositionally biased region" description="Basic and acidic residues" evidence="1">
    <location>
        <begin position="1096"/>
        <end position="1119"/>
    </location>
</feature>
<feature type="compositionally biased region" description="Polar residues" evidence="1">
    <location>
        <begin position="1194"/>
        <end position="1213"/>
    </location>
</feature>
<feature type="compositionally biased region" description="Polar residues" evidence="1">
    <location>
        <begin position="356"/>
        <end position="373"/>
    </location>
</feature>
<evidence type="ECO:0008006" key="4">
    <source>
        <dbReference type="Google" id="ProtNLM"/>
    </source>
</evidence>
<dbReference type="GeneID" id="25287795"/>
<feature type="compositionally biased region" description="Basic and acidic residues" evidence="1">
    <location>
        <begin position="713"/>
        <end position="725"/>
    </location>
</feature>
<feature type="compositionally biased region" description="Basic and acidic residues" evidence="1">
    <location>
        <begin position="1148"/>
        <end position="1159"/>
    </location>
</feature>
<feature type="region of interest" description="Disordered" evidence="1">
    <location>
        <begin position="272"/>
        <end position="373"/>
    </location>
</feature>
<feature type="region of interest" description="Disordered" evidence="1">
    <location>
        <begin position="472"/>
        <end position="517"/>
    </location>
</feature>
<feature type="compositionally biased region" description="Polar residues" evidence="1">
    <location>
        <begin position="329"/>
        <end position="340"/>
    </location>
</feature>
<feature type="compositionally biased region" description="Polar residues" evidence="1">
    <location>
        <begin position="298"/>
        <end position="309"/>
    </location>
</feature>
<feature type="region of interest" description="Disordered" evidence="1">
    <location>
        <begin position="713"/>
        <end position="735"/>
    </location>
</feature>
<gene>
    <name evidence="2" type="ORF">A1O9_12901</name>
</gene>
<reference evidence="2 3" key="1">
    <citation type="submission" date="2013-03" db="EMBL/GenBank/DDBJ databases">
        <title>The Genome Sequence of Exophiala aquamarina CBS 119918.</title>
        <authorList>
            <consortium name="The Broad Institute Genomics Platform"/>
            <person name="Cuomo C."/>
            <person name="de Hoog S."/>
            <person name="Gorbushina A."/>
            <person name="Walker B."/>
            <person name="Young S.K."/>
            <person name="Zeng Q."/>
            <person name="Gargeya S."/>
            <person name="Fitzgerald M."/>
            <person name="Haas B."/>
            <person name="Abouelleil A."/>
            <person name="Allen A.W."/>
            <person name="Alvarado L."/>
            <person name="Arachchi H.M."/>
            <person name="Berlin A.M."/>
            <person name="Chapman S.B."/>
            <person name="Gainer-Dewar J."/>
            <person name="Goldberg J."/>
            <person name="Griggs A."/>
            <person name="Gujja S."/>
            <person name="Hansen M."/>
            <person name="Howarth C."/>
            <person name="Imamovic A."/>
            <person name="Ireland A."/>
            <person name="Larimer J."/>
            <person name="McCowan C."/>
            <person name="Murphy C."/>
            <person name="Pearson M."/>
            <person name="Poon T.W."/>
            <person name="Priest M."/>
            <person name="Roberts A."/>
            <person name="Saif S."/>
            <person name="Shea T."/>
            <person name="Sisk P."/>
            <person name="Sykes S."/>
            <person name="Wortman J."/>
            <person name="Nusbaum C."/>
            <person name="Birren B."/>
        </authorList>
    </citation>
    <scope>NUCLEOTIDE SEQUENCE [LARGE SCALE GENOMIC DNA]</scope>
    <source>
        <strain evidence="2 3">CBS 119918</strain>
    </source>
</reference>
<evidence type="ECO:0000313" key="3">
    <source>
        <dbReference type="Proteomes" id="UP000027920"/>
    </source>
</evidence>
<proteinExistence type="predicted"/>
<feature type="region of interest" description="Disordered" evidence="1">
    <location>
        <begin position="803"/>
        <end position="857"/>
    </location>
</feature>
<feature type="compositionally biased region" description="Basic and acidic residues" evidence="1">
    <location>
        <begin position="846"/>
        <end position="857"/>
    </location>
</feature>
<organism evidence="2 3">
    <name type="scientific">Exophiala aquamarina CBS 119918</name>
    <dbReference type="NCBI Taxonomy" id="1182545"/>
    <lineage>
        <taxon>Eukaryota</taxon>
        <taxon>Fungi</taxon>
        <taxon>Dikarya</taxon>
        <taxon>Ascomycota</taxon>
        <taxon>Pezizomycotina</taxon>
        <taxon>Eurotiomycetes</taxon>
        <taxon>Chaetothyriomycetidae</taxon>
        <taxon>Chaetothyriales</taxon>
        <taxon>Herpotrichiellaceae</taxon>
        <taxon>Exophiala</taxon>
    </lineage>
</organism>
<dbReference type="VEuPathDB" id="FungiDB:A1O9_12901"/>
<dbReference type="RefSeq" id="XP_013253641.1">
    <property type="nucleotide sequence ID" value="XM_013398187.1"/>
</dbReference>